<sequence>MRAIYDSRFSKNSYCTINLMEVIKMSKTFEVYDDLVAIDVNEVIKVVIGTERNPVNYRYAKVIEKTTHTVTNNNRYGITFNGGTNVWNVTEEEMQQLFNVAENNNIKVGDDFVITELHPSLGDVGGTGRVVSVKRKPSNSVTLVDIYIEGRGNRYELCIGDLDKYIEVIKEAEETEMKTEKSPFNIVVQKFDYSERRLENVYVGADNDEANNIDASGNDYLIKQLWFDGMLMFELIRDNKAQTWRELKNYTTNVVKDLERTLTKAGELYERVYTVEQMRKETDGIVTGYPEFTADVRNVFGQAQRLRDCLESIRVAD</sequence>
<dbReference type="EMBL" id="KJ489400">
    <property type="protein sequence ID" value="AHZ10540.1"/>
    <property type="molecule type" value="Genomic_DNA"/>
</dbReference>
<organism evidence="1 2">
    <name type="scientific">Bacillus phage Hoody T</name>
    <dbReference type="NCBI Taxonomy" id="1486660"/>
    <lineage>
        <taxon>Viruses</taxon>
        <taxon>Duplodnaviria</taxon>
        <taxon>Heunggongvirae</taxon>
        <taxon>Uroviricota</taxon>
        <taxon>Caudoviricetes</taxon>
        <taxon>Herelleviridae</taxon>
        <taxon>Bastillevirinae</taxon>
        <taxon>Bastillevirus</taxon>
        <taxon>Bastillevirus hoodyT</taxon>
    </lineage>
</organism>
<proteinExistence type="predicted"/>
<keyword evidence="2" id="KW-1185">Reference proteome</keyword>
<protein>
    <submittedName>
        <fullName evidence="1">Uncharacterized protein</fullName>
    </submittedName>
</protein>
<name>A0A024B253_9CAUD</name>
<reference evidence="2" key="1">
    <citation type="submission" date="2014-09" db="EMBL/GenBank/DDBJ databases">
        <authorList>
            <person name="Sauder A.B."/>
            <person name="McKenzie Q.R."/>
            <person name="Temple L.M."/>
            <person name="Alexis B.K."/>
            <person name="Al-Atrache Z."/>
            <person name="Lewis L.O."/>
            <person name="Loesser-Casey K.E."/>
            <person name="Mitchell K.J."/>
        </authorList>
    </citation>
    <scope>NUCLEOTIDE SEQUENCE [LARGE SCALE GENOMIC DNA]</scope>
</reference>
<dbReference type="Proteomes" id="UP000026905">
    <property type="component" value="Segment"/>
</dbReference>
<dbReference type="KEGG" id="vg:19525290"/>
<evidence type="ECO:0000313" key="1">
    <source>
        <dbReference type="EMBL" id="AHZ10540.1"/>
    </source>
</evidence>
<accession>A0A024B253</accession>
<dbReference type="RefSeq" id="YP_009035425.1">
    <property type="nucleotide sequence ID" value="NC_024205.1"/>
</dbReference>
<dbReference type="GeneID" id="19525290"/>
<evidence type="ECO:0000313" key="2">
    <source>
        <dbReference type="Proteomes" id="UP000026905"/>
    </source>
</evidence>